<evidence type="ECO:0000256" key="1">
    <source>
        <dbReference type="ARBA" id="ARBA00004586"/>
    </source>
</evidence>
<dbReference type="GO" id="GO:0043005">
    <property type="term" value="C:neuron projection"/>
    <property type="evidence" value="ECO:0007669"/>
    <property type="project" value="TreeGrafter"/>
</dbReference>
<evidence type="ECO:0000256" key="6">
    <source>
        <dbReference type="ARBA" id="ARBA00023136"/>
    </source>
</evidence>
<keyword evidence="5 9" id="KW-1133">Transmembrane helix</keyword>
<evidence type="ECO:0000256" key="9">
    <source>
        <dbReference type="SAM" id="Phobius"/>
    </source>
</evidence>
<comment type="similarity">
    <text evidence="2">Belongs to the ric-3 family.</text>
</comment>
<feature type="region of interest" description="Disordered" evidence="8">
    <location>
        <begin position="33"/>
        <end position="53"/>
    </location>
</feature>
<evidence type="ECO:0000313" key="11">
    <source>
        <dbReference type="Ensembl" id="ENSVKKP00000017357.1"/>
    </source>
</evidence>
<name>A0A8D2L6R9_VARKO</name>
<dbReference type="OrthoDB" id="9938788at2759"/>
<comment type="subcellular location">
    <subcellularLocation>
        <location evidence="1">Endoplasmic reticulum membrane</location>
    </subcellularLocation>
</comment>
<evidence type="ECO:0000256" key="5">
    <source>
        <dbReference type="ARBA" id="ARBA00022989"/>
    </source>
</evidence>
<keyword evidence="6 9" id="KW-0472">Membrane</keyword>
<keyword evidence="4" id="KW-0256">Endoplasmic reticulum</keyword>
<sequence>MAYSTFRRVALASCVVLCVSLLLPKVFLPRGWRQQEPSGGAPPTPAGGPEGKAGWFPPTMRPQVFPEVKLPATHFPRSHLAEAVAKAKGGGGGGGAGGGGGSGSGRGLVGQVIPIYGFGILLYILYILFKLSSKGKTMAAERTCPSVSGNTNRKITDYELAQLQDKLKETEEAMEKLISRVGPNCESRAQNSTTNQEKRLLQQLREITKVMKEGKLIDGISPEKEAEEAPYMQDWEGYPEETYPDYDHSDCFKRRQDTILVDYPDPSQPSAEEIAERMEFVDDEDCLCSETLLSALAIVNDGLAAGQEKDQCVPFSNQCETDHHLEKCYCCYYEDDDPAVIAENAGFCSDSCSETEEAAAGEQLVDSDLANAEPREQNDGNPDGIGILRKRNTKGLELLEH</sequence>
<dbReference type="PANTHER" id="PTHR21723:SF3">
    <property type="entry name" value="PROTEIN RIC-3"/>
    <property type="match status" value="1"/>
</dbReference>
<dbReference type="OMA" id="HQMPSDG"/>
<feature type="transmembrane region" description="Helical" evidence="9">
    <location>
        <begin position="108"/>
        <end position="129"/>
    </location>
</feature>
<evidence type="ECO:0000256" key="2">
    <source>
        <dbReference type="ARBA" id="ARBA00008538"/>
    </source>
</evidence>
<dbReference type="CTD" id="79608"/>
<dbReference type="GO" id="GO:0043025">
    <property type="term" value="C:neuronal cell body"/>
    <property type="evidence" value="ECO:0007669"/>
    <property type="project" value="TreeGrafter"/>
</dbReference>
<accession>A0A8D2L6R9</accession>
<evidence type="ECO:0000259" key="10">
    <source>
        <dbReference type="Pfam" id="PF15361"/>
    </source>
</evidence>
<evidence type="ECO:0000313" key="12">
    <source>
        <dbReference type="Proteomes" id="UP000694545"/>
    </source>
</evidence>
<keyword evidence="3 9" id="KW-0812">Transmembrane</keyword>
<dbReference type="GO" id="GO:0045202">
    <property type="term" value="C:synapse"/>
    <property type="evidence" value="ECO:0007669"/>
    <property type="project" value="GOC"/>
</dbReference>
<dbReference type="PANTHER" id="PTHR21723">
    <property type="entry name" value="RESISTANCE TO INHIBITORS OF CHOLINESTERASE PROTEIN 3 RIC3"/>
    <property type="match status" value="1"/>
</dbReference>
<dbReference type="KEGG" id="vko:123021278"/>
<feature type="region of interest" description="Disordered" evidence="8">
    <location>
        <begin position="368"/>
        <end position="401"/>
    </location>
</feature>
<dbReference type="GO" id="GO:0007271">
    <property type="term" value="P:synaptic transmission, cholinergic"/>
    <property type="evidence" value="ECO:0007669"/>
    <property type="project" value="TreeGrafter"/>
</dbReference>
<dbReference type="AlphaFoldDB" id="A0A8D2L6R9"/>
<dbReference type="InterPro" id="IPR026160">
    <property type="entry name" value="Ric3"/>
</dbReference>
<evidence type="ECO:0000256" key="7">
    <source>
        <dbReference type="SAM" id="Coils"/>
    </source>
</evidence>
<dbReference type="Proteomes" id="UP000694545">
    <property type="component" value="Unplaced"/>
</dbReference>
<evidence type="ECO:0000256" key="8">
    <source>
        <dbReference type="SAM" id="MobiDB-lite"/>
    </source>
</evidence>
<dbReference type="RefSeq" id="XP_044281853.1">
    <property type="nucleotide sequence ID" value="XM_044425918.1"/>
</dbReference>
<feature type="coiled-coil region" evidence="7">
    <location>
        <begin position="153"/>
        <end position="180"/>
    </location>
</feature>
<protein>
    <submittedName>
        <fullName evidence="11">RIC3 acetylcholine receptor chaperone</fullName>
    </submittedName>
</protein>
<dbReference type="InterPro" id="IPR032763">
    <property type="entry name" value="RIC3_N"/>
</dbReference>
<gene>
    <name evidence="11" type="primary">RIC3</name>
</gene>
<dbReference type="GeneID" id="123021278"/>
<proteinExistence type="inferred from homology"/>
<dbReference type="Ensembl" id="ENSVKKT00000017789.1">
    <property type="protein sequence ID" value="ENSVKKP00000017357.1"/>
    <property type="gene ID" value="ENSVKKG00000011869.1"/>
</dbReference>
<evidence type="ECO:0000256" key="3">
    <source>
        <dbReference type="ARBA" id="ARBA00022692"/>
    </source>
</evidence>
<dbReference type="GO" id="GO:0034394">
    <property type="term" value="P:protein localization to cell surface"/>
    <property type="evidence" value="ECO:0007669"/>
    <property type="project" value="TreeGrafter"/>
</dbReference>
<evidence type="ECO:0000256" key="4">
    <source>
        <dbReference type="ARBA" id="ARBA00022824"/>
    </source>
</evidence>
<keyword evidence="7" id="KW-0175">Coiled coil</keyword>
<keyword evidence="12" id="KW-1185">Reference proteome</keyword>
<organism evidence="11 12">
    <name type="scientific">Varanus komodoensis</name>
    <name type="common">Komodo dragon</name>
    <dbReference type="NCBI Taxonomy" id="61221"/>
    <lineage>
        <taxon>Eukaryota</taxon>
        <taxon>Metazoa</taxon>
        <taxon>Chordata</taxon>
        <taxon>Craniata</taxon>
        <taxon>Vertebrata</taxon>
        <taxon>Euteleostomi</taxon>
        <taxon>Lepidosauria</taxon>
        <taxon>Squamata</taxon>
        <taxon>Bifurcata</taxon>
        <taxon>Unidentata</taxon>
        <taxon>Episquamata</taxon>
        <taxon>Toxicofera</taxon>
        <taxon>Anguimorpha</taxon>
        <taxon>Paleoanguimorpha</taxon>
        <taxon>Varanoidea</taxon>
        <taxon>Varanidae</taxon>
        <taxon>Varanus</taxon>
    </lineage>
</organism>
<reference evidence="11" key="1">
    <citation type="submission" date="2025-08" db="UniProtKB">
        <authorList>
            <consortium name="Ensembl"/>
        </authorList>
    </citation>
    <scope>IDENTIFICATION</scope>
</reference>
<dbReference type="GO" id="GO:0005789">
    <property type="term" value="C:endoplasmic reticulum membrane"/>
    <property type="evidence" value="ECO:0007669"/>
    <property type="project" value="UniProtKB-SubCell"/>
</dbReference>
<dbReference type="Pfam" id="PF15361">
    <property type="entry name" value="RIC3"/>
    <property type="match status" value="1"/>
</dbReference>
<feature type="domain" description="Resistance to inhibitors of cholinesterase protein 3 N-terminal" evidence="10">
    <location>
        <begin position="15"/>
        <end position="179"/>
    </location>
</feature>
<reference evidence="11" key="2">
    <citation type="submission" date="2025-09" db="UniProtKB">
        <authorList>
            <consortium name="Ensembl"/>
        </authorList>
    </citation>
    <scope>IDENTIFICATION</scope>
</reference>